<dbReference type="RefSeq" id="WP_271432791.1">
    <property type="nucleotide sequence ID" value="NZ_JAQIOY010000003.1"/>
</dbReference>
<comment type="caution">
    <text evidence="2">The sequence shown here is derived from an EMBL/GenBank/DDBJ whole genome shotgun (WGS) entry which is preliminary data.</text>
</comment>
<dbReference type="Proteomes" id="UP001210720">
    <property type="component" value="Unassembled WGS sequence"/>
</dbReference>
<dbReference type="EMBL" id="JAQIOY010000003">
    <property type="protein sequence ID" value="MDA7425453.1"/>
    <property type="molecule type" value="Genomic_DNA"/>
</dbReference>
<accession>A0ABT4XU02</accession>
<gene>
    <name evidence="2" type="ORF">PFY00_12000</name>
</gene>
<sequence>MTEVSYDLDAHRFITGVSDSWDQFASENYGTKVSSRDVIGQSIWSIVTEPDLRIYTNAIFFAVRHWNHPLKIPMRCDAPGLIRDVIMEVAPMQDDGLRVSHRIMSERPQRTAETGAQCTICHAVMHDKKNTGSQFVCRSCRSFASNLISQLGRRYGSAGCDPSDTSRDQFQPHHQPALRGFGTG</sequence>
<evidence type="ECO:0000313" key="3">
    <source>
        <dbReference type="Proteomes" id="UP001210720"/>
    </source>
</evidence>
<proteinExistence type="predicted"/>
<keyword evidence="3" id="KW-1185">Reference proteome</keyword>
<evidence type="ECO:0000256" key="1">
    <source>
        <dbReference type="SAM" id="MobiDB-lite"/>
    </source>
</evidence>
<evidence type="ECO:0008006" key="4">
    <source>
        <dbReference type="Google" id="ProtNLM"/>
    </source>
</evidence>
<protein>
    <recommendedName>
        <fullName evidence="4">PAS domain-containing protein</fullName>
    </recommendedName>
</protein>
<name>A0ABT4XU02_9RHOB</name>
<organism evidence="2 3">
    <name type="scientific">Thalassococcus lentus</name>
    <dbReference type="NCBI Taxonomy" id="1210524"/>
    <lineage>
        <taxon>Bacteria</taxon>
        <taxon>Pseudomonadati</taxon>
        <taxon>Pseudomonadota</taxon>
        <taxon>Alphaproteobacteria</taxon>
        <taxon>Rhodobacterales</taxon>
        <taxon>Roseobacteraceae</taxon>
        <taxon>Thalassococcus</taxon>
    </lineage>
</organism>
<evidence type="ECO:0000313" key="2">
    <source>
        <dbReference type="EMBL" id="MDA7425453.1"/>
    </source>
</evidence>
<feature type="region of interest" description="Disordered" evidence="1">
    <location>
        <begin position="158"/>
        <end position="184"/>
    </location>
</feature>
<reference evidence="2 3" key="1">
    <citation type="submission" date="2023-01" db="EMBL/GenBank/DDBJ databases">
        <title>Thalassococcus onchidii sp. nov., isolated from a marine invertebrate from the South China Sea.</title>
        <authorList>
            <person name="Xu S."/>
            <person name="Liu Z."/>
            <person name="Xu Y."/>
        </authorList>
    </citation>
    <scope>NUCLEOTIDE SEQUENCE [LARGE SCALE GENOMIC DNA]</scope>
    <source>
        <strain evidence="2 3">KCTC 32084</strain>
    </source>
</reference>